<evidence type="ECO:0000259" key="3">
    <source>
        <dbReference type="Pfam" id="PF18199"/>
    </source>
</evidence>
<evidence type="ECO:0000259" key="2">
    <source>
        <dbReference type="Pfam" id="PF18198"/>
    </source>
</evidence>
<organism evidence="4">
    <name type="scientific">Palpitomonas bilix</name>
    <dbReference type="NCBI Taxonomy" id="652834"/>
    <lineage>
        <taxon>Eukaryota</taxon>
        <taxon>Eukaryota incertae sedis</taxon>
    </lineage>
</organism>
<dbReference type="FunFam" id="1.20.1270.280:FF:000007">
    <property type="entry name" value="dynein heavy chain 2, axonemal"/>
    <property type="match status" value="1"/>
</dbReference>
<dbReference type="GO" id="GO:0008569">
    <property type="term" value="F:minus-end-directed microtubule motor activity"/>
    <property type="evidence" value="ECO:0007669"/>
    <property type="project" value="InterPro"/>
</dbReference>
<dbReference type="PANTHER" id="PTHR22878">
    <property type="entry name" value="DYNEIN HEAVY CHAIN 6, AXONEMAL-LIKE-RELATED"/>
    <property type="match status" value="1"/>
</dbReference>
<dbReference type="GO" id="GO:0007018">
    <property type="term" value="P:microtubule-based movement"/>
    <property type="evidence" value="ECO:0007669"/>
    <property type="project" value="InterPro"/>
</dbReference>
<dbReference type="Gene3D" id="1.20.1270.280">
    <property type="match status" value="1"/>
</dbReference>
<dbReference type="InterPro" id="IPR026983">
    <property type="entry name" value="DHC"/>
</dbReference>
<dbReference type="AlphaFoldDB" id="A0A7S3G9X5"/>
<dbReference type="InterPro" id="IPR004273">
    <property type="entry name" value="Dynein_heavy_D6_P-loop"/>
</dbReference>
<dbReference type="Pfam" id="PF18198">
    <property type="entry name" value="AAA_lid_11"/>
    <property type="match status" value="1"/>
</dbReference>
<dbReference type="Pfam" id="PF03028">
    <property type="entry name" value="Dynein_heavy"/>
    <property type="match status" value="1"/>
</dbReference>
<dbReference type="InterPro" id="IPR041228">
    <property type="entry name" value="Dynein_C"/>
</dbReference>
<dbReference type="Gene3D" id="3.40.50.300">
    <property type="entry name" value="P-loop containing nucleotide triphosphate hydrolases"/>
    <property type="match status" value="1"/>
</dbReference>
<sequence>MEEYGFFLRGGQVLSKESQPPNPAADWLSEVSWDNITELDKLSNFRGISSALEQNLGEWREWYTVPEPETAPLPGEWENKCNELQRLIIVRSLRSDRVVSAVRSFIISNLGQQFVEPPAFDLGEAFGDSSNSIPLIFVLSPGVDPKSQLELFAKDRGMDGNLKSIALGQGQAPIATRMIEDGIKYGHWVFLANCHLSISWMPQLEKIIEKIPLDKPNEKFRLWLSSSPHPKFPISVLQSGVKMTTEPPKGLKANLLRLYSSLSDERISKCTKPNRYKKLLFSLCYFHAVLIERRKFLTLGWNIPYDFNLSDFDICENILTLYLDSYEETPWDALRYLIGEANYGGRVTDDRDRDLLRTYMKTYFCPDVINTANFPLSKLPNYFVPDDGNLDHYKSFVVGLPSTDHPEAFGQHPNADIASQIQETSAMLDTLLSLQPQAVAGEGESKDDKVSRLASDILEHVPPVFDVEEAYNMKSDDMSPLNVVLIQEIERYNILLKMMKSGLENLLKGIKGVVVMSSELEETYNALFDARVPQAWQKVYPSMKPLAPWTRDLLQRTQQLANWVEGTYPKVYWLSGFTFPTGFLTALLQTSARKNNLPIDAFSWEFVVVNQEEKDITNYPREGAYIKGMYLEGGAWDYEHGCLVEPQHMELVVPMPIIHFKPVDSKKKSAKGSFYKCPCYYYPVRTGTRERPSYIISVDLKAGSENDEFWIKRGTALLLSLQI</sequence>
<evidence type="ECO:0000313" key="4">
    <source>
        <dbReference type="EMBL" id="CAE0254960.1"/>
    </source>
</evidence>
<feature type="domain" description="Dynein heavy chain AAA lid" evidence="2">
    <location>
        <begin position="276"/>
        <end position="415"/>
    </location>
</feature>
<dbReference type="Gene3D" id="1.10.8.720">
    <property type="entry name" value="Region D6 of dynein motor"/>
    <property type="match status" value="1"/>
</dbReference>
<protein>
    <recommendedName>
        <fullName evidence="5">Dynein heavy chain</fullName>
    </recommendedName>
</protein>
<reference evidence="4" key="1">
    <citation type="submission" date="2021-01" db="EMBL/GenBank/DDBJ databases">
        <authorList>
            <person name="Corre E."/>
            <person name="Pelletier E."/>
            <person name="Niang G."/>
            <person name="Scheremetjew M."/>
            <person name="Finn R."/>
            <person name="Kale V."/>
            <person name="Holt S."/>
            <person name="Cochrane G."/>
            <person name="Meng A."/>
            <person name="Brown T."/>
            <person name="Cohen L."/>
        </authorList>
    </citation>
    <scope>NUCLEOTIDE SEQUENCE</scope>
    <source>
        <strain evidence="4">NIES-2562</strain>
    </source>
</reference>
<name>A0A7S3G9X5_9EUKA</name>
<dbReference type="FunFam" id="1.10.8.720:FF:000001">
    <property type="entry name" value="dynein heavy chain 7, axonemal"/>
    <property type="match status" value="1"/>
</dbReference>
<dbReference type="GO" id="GO:0045505">
    <property type="term" value="F:dynein intermediate chain binding"/>
    <property type="evidence" value="ECO:0007669"/>
    <property type="project" value="InterPro"/>
</dbReference>
<dbReference type="Gene3D" id="3.10.490.20">
    <property type="match status" value="1"/>
</dbReference>
<dbReference type="GO" id="GO:0030286">
    <property type="term" value="C:dynein complex"/>
    <property type="evidence" value="ECO:0007669"/>
    <property type="project" value="InterPro"/>
</dbReference>
<feature type="domain" description="Dynein heavy chain C-terminal" evidence="3">
    <location>
        <begin position="422"/>
        <end position="719"/>
    </location>
</feature>
<evidence type="ECO:0008006" key="5">
    <source>
        <dbReference type="Google" id="ProtNLM"/>
    </source>
</evidence>
<dbReference type="InterPro" id="IPR043160">
    <property type="entry name" value="Dynein_C_barrel"/>
</dbReference>
<accession>A0A7S3G9X5</accession>
<dbReference type="PANTHER" id="PTHR22878:SF68">
    <property type="entry name" value="DYNEIN HEAVY CHAIN 6, AXONEMAL-LIKE"/>
    <property type="match status" value="1"/>
</dbReference>
<dbReference type="InterPro" id="IPR027417">
    <property type="entry name" value="P-loop_NTPase"/>
</dbReference>
<dbReference type="FunFam" id="3.40.50.300:FF:000153">
    <property type="entry name" value="Dynein axonemal heavy chain 1"/>
    <property type="match status" value="1"/>
</dbReference>
<dbReference type="InterPro" id="IPR041658">
    <property type="entry name" value="AAA_lid_11"/>
</dbReference>
<evidence type="ECO:0000259" key="1">
    <source>
        <dbReference type="Pfam" id="PF03028"/>
    </source>
</evidence>
<dbReference type="InterPro" id="IPR042219">
    <property type="entry name" value="AAA_lid_11_sf"/>
</dbReference>
<dbReference type="EMBL" id="HBIB01026598">
    <property type="protein sequence ID" value="CAE0254960.1"/>
    <property type="molecule type" value="Transcribed_RNA"/>
</dbReference>
<feature type="domain" description="Dynein heavy chain region D6 P-loop" evidence="1">
    <location>
        <begin position="131"/>
        <end position="244"/>
    </location>
</feature>
<proteinExistence type="predicted"/>
<dbReference type="FunFam" id="3.10.490.20:FF:000008">
    <property type="entry name" value="dynein heavy chain 2, axonemal"/>
    <property type="match status" value="1"/>
</dbReference>
<gene>
    <name evidence="4" type="ORF">PBIL07802_LOCUS17211</name>
</gene>
<dbReference type="GO" id="GO:0051959">
    <property type="term" value="F:dynein light intermediate chain binding"/>
    <property type="evidence" value="ECO:0007669"/>
    <property type="project" value="InterPro"/>
</dbReference>
<dbReference type="Pfam" id="PF18199">
    <property type="entry name" value="Dynein_C"/>
    <property type="match status" value="1"/>
</dbReference>